<evidence type="ECO:0000313" key="2">
    <source>
        <dbReference type="Proteomes" id="UP000314294"/>
    </source>
</evidence>
<accession>A0A4Z2FYM9</accession>
<keyword evidence="2" id="KW-1185">Reference proteome</keyword>
<protein>
    <submittedName>
        <fullName evidence="1">Uncharacterized protein</fullName>
    </submittedName>
</protein>
<name>A0A4Z2FYM9_9TELE</name>
<comment type="caution">
    <text evidence="1">The sequence shown here is derived from an EMBL/GenBank/DDBJ whole genome shotgun (WGS) entry which is preliminary data.</text>
</comment>
<proteinExistence type="predicted"/>
<evidence type="ECO:0000313" key="1">
    <source>
        <dbReference type="EMBL" id="TNN46406.1"/>
    </source>
</evidence>
<gene>
    <name evidence="1" type="ORF">EYF80_043405</name>
</gene>
<dbReference type="AlphaFoldDB" id="A0A4Z2FYM9"/>
<reference evidence="1 2" key="1">
    <citation type="submission" date="2019-03" db="EMBL/GenBank/DDBJ databases">
        <title>First draft genome of Liparis tanakae, snailfish: a comprehensive survey of snailfish specific genes.</title>
        <authorList>
            <person name="Kim W."/>
            <person name="Song I."/>
            <person name="Jeong J.-H."/>
            <person name="Kim D."/>
            <person name="Kim S."/>
            <person name="Ryu S."/>
            <person name="Song J.Y."/>
            <person name="Lee S.K."/>
        </authorList>
    </citation>
    <scope>NUCLEOTIDE SEQUENCE [LARGE SCALE GENOMIC DNA]</scope>
    <source>
        <tissue evidence="1">Muscle</tissue>
    </source>
</reference>
<sequence>MLKPSVPPVQILVSRQGGAVVCRCRTGYVSVFLVRCSETLEAKHSIQETGKSHFCASGSLSEMFVNVTRLK</sequence>
<organism evidence="1 2">
    <name type="scientific">Liparis tanakae</name>
    <name type="common">Tanaka's snailfish</name>
    <dbReference type="NCBI Taxonomy" id="230148"/>
    <lineage>
        <taxon>Eukaryota</taxon>
        <taxon>Metazoa</taxon>
        <taxon>Chordata</taxon>
        <taxon>Craniata</taxon>
        <taxon>Vertebrata</taxon>
        <taxon>Euteleostomi</taxon>
        <taxon>Actinopterygii</taxon>
        <taxon>Neopterygii</taxon>
        <taxon>Teleostei</taxon>
        <taxon>Neoteleostei</taxon>
        <taxon>Acanthomorphata</taxon>
        <taxon>Eupercaria</taxon>
        <taxon>Perciformes</taxon>
        <taxon>Cottioidei</taxon>
        <taxon>Cottales</taxon>
        <taxon>Liparidae</taxon>
        <taxon>Liparis</taxon>
    </lineage>
</organism>
<dbReference type="Proteomes" id="UP000314294">
    <property type="component" value="Unassembled WGS sequence"/>
</dbReference>
<dbReference type="EMBL" id="SRLO01000790">
    <property type="protein sequence ID" value="TNN46406.1"/>
    <property type="molecule type" value="Genomic_DNA"/>
</dbReference>